<dbReference type="Proteomes" id="UP000464674">
    <property type="component" value="Chromosome"/>
</dbReference>
<dbReference type="GO" id="GO:0006310">
    <property type="term" value="P:DNA recombination"/>
    <property type="evidence" value="ECO:0007669"/>
    <property type="project" value="InterPro"/>
</dbReference>
<dbReference type="Pfam" id="PF03837">
    <property type="entry name" value="RecT"/>
    <property type="match status" value="1"/>
</dbReference>
<protein>
    <submittedName>
        <fullName evidence="1">Phage recombination protein Bet</fullName>
    </submittedName>
</protein>
<organism evidence="1 2">
    <name type="scientific">Komagataeibacter xylinus</name>
    <name type="common">Gluconacetobacter xylinus</name>
    <dbReference type="NCBI Taxonomy" id="28448"/>
    <lineage>
        <taxon>Bacteria</taxon>
        <taxon>Pseudomonadati</taxon>
        <taxon>Pseudomonadota</taxon>
        <taxon>Alphaproteobacteria</taxon>
        <taxon>Acetobacterales</taxon>
        <taxon>Acetobacteraceae</taxon>
        <taxon>Komagataeibacter</taxon>
    </lineage>
</organism>
<dbReference type="GO" id="GO:0003677">
    <property type="term" value="F:DNA binding"/>
    <property type="evidence" value="ECO:0007669"/>
    <property type="project" value="InterPro"/>
</dbReference>
<sequence length="294" mass="32682">MNAVVTTQNGNQVTERELMDVLKNSLYPGAADASVMMVMGYCRAAGLDVMKKPVHIVPIWNKDAGRMVDVIMPGIALYRTEAARTGEYVGKSEPEFGPDKSMTLGGIEVTFPSWCRVTVRRFVHGKICEFTAKEFWLENYATAKRDTQAPNAMWKKRAYGQLAKCTEAQALRMAFPEQTGGTNTDDEMSGKDFAGGTIDVTPQPRRVEQEQRPVDYIAFFDARLTNCRDTACVDALWKKWSETIDKAADAGRPIDQGTIEHVQGMMAERSGVLQRAVQQRAEEMSEAPVEEPVA</sequence>
<dbReference type="EMBL" id="CP041348">
    <property type="protein sequence ID" value="QHC34127.1"/>
    <property type="molecule type" value="Genomic_DNA"/>
</dbReference>
<reference evidence="1 2" key="1">
    <citation type="journal article" date="2020" name="Carbohydr. Polym.">
        <title>Characterization and optimization of production of bacterial cellulose from strain CGMCC 17276 based on whole-genome analysis.</title>
        <authorList>
            <person name="Lu T."/>
            <person name="Gao H."/>
            <person name="Liao B."/>
            <person name="Wu J."/>
            <person name="Zhang W."/>
            <person name="Huang J."/>
            <person name="Liu M."/>
            <person name="Huang J."/>
            <person name="Chang Z."/>
            <person name="Jin M."/>
            <person name="Yi Z."/>
            <person name="Jiang D."/>
        </authorList>
    </citation>
    <scope>NUCLEOTIDE SEQUENCE [LARGE SCALE GENOMIC DNA]</scope>
    <source>
        <strain evidence="1 2">CGMCC 17276</strain>
    </source>
</reference>
<gene>
    <name evidence="1" type="primary">bet</name>
    <name evidence="1" type="ORF">FMA36_00105</name>
</gene>
<evidence type="ECO:0000313" key="1">
    <source>
        <dbReference type="EMBL" id="QHC34127.1"/>
    </source>
</evidence>
<name>A0A857FLL1_KOMXY</name>
<dbReference type="InterPro" id="IPR018330">
    <property type="entry name" value="RecT_fam"/>
</dbReference>
<dbReference type="InterPro" id="IPR010183">
    <property type="entry name" value="Phage_lambda_Bet"/>
</dbReference>
<dbReference type="RefSeq" id="WP_159259979.1">
    <property type="nucleotide sequence ID" value="NZ_CP041348.1"/>
</dbReference>
<evidence type="ECO:0000313" key="2">
    <source>
        <dbReference type="Proteomes" id="UP000464674"/>
    </source>
</evidence>
<dbReference type="OrthoDB" id="8909920at2"/>
<dbReference type="NCBIfam" id="TIGR01913">
    <property type="entry name" value="bet_lambda"/>
    <property type="match status" value="1"/>
</dbReference>
<accession>A0A857FLL1</accession>
<proteinExistence type="predicted"/>
<dbReference type="AlphaFoldDB" id="A0A857FLL1"/>